<protein>
    <recommendedName>
        <fullName evidence="2 3">ATP-dependent Clp protease proteolytic subunit</fullName>
        <ecNumber evidence="2">3.4.21.92</ecNumber>
    </recommendedName>
    <alternativeName>
        <fullName evidence="2">Endopeptidase Clp</fullName>
    </alternativeName>
</protein>
<dbReference type="EMBL" id="JAVRER010000006">
    <property type="protein sequence ID" value="MDT0414996.1"/>
    <property type="molecule type" value="Genomic_DNA"/>
</dbReference>
<dbReference type="InterPro" id="IPR023562">
    <property type="entry name" value="ClpP/TepA"/>
</dbReference>
<keyword evidence="2 4" id="KW-0645">Protease</keyword>
<dbReference type="AlphaFoldDB" id="A0ABD5E0P8"/>
<comment type="similarity">
    <text evidence="1 2 3">Belongs to the peptidase S14 family.</text>
</comment>
<dbReference type="InterPro" id="IPR029045">
    <property type="entry name" value="ClpP/crotonase-like_dom_sf"/>
</dbReference>
<dbReference type="PRINTS" id="PR00127">
    <property type="entry name" value="CLPPROTEASEP"/>
</dbReference>
<comment type="function">
    <text evidence="2">Cleaves peptides in various proteins in a process that requires ATP hydrolysis. Has a chymotrypsin-like activity. Plays a major role in the degradation of misfolded proteins.</text>
</comment>
<organism evidence="4 5">
    <name type="scientific">Streptomyces evansiae</name>
    <dbReference type="NCBI Taxonomy" id="3075535"/>
    <lineage>
        <taxon>Bacteria</taxon>
        <taxon>Bacillati</taxon>
        <taxon>Actinomycetota</taxon>
        <taxon>Actinomycetes</taxon>
        <taxon>Kitasatosporales</taxon>
        <taxon>Streptomycetaceae</taxon>
        <taxon>Streptomyces</taxon>
    </lineage>
</organism>
<dbReference type="PANTHER" id="PTHR10381">
    <property type="entry name" value="ATP-DEPENDENT CLP PROTEASE PROTEOLYTIC SUBUNIT"/>
    <property type="match status" value="1"/>
</dbReference>
<comment type="caution">
    <text evidence="2">Lacks conserved residue(s) required for the propagation of feature annotation.</text>
</comment>
<dbReference type="Proteomes" id="UP001183607">
    <property type="component" value="Unassembled WGS sequence"/>
</dbReference>
<keyword evidence="2" id="KW-0378">Hydrolase</keyword>
<dbReference type="RefSeq" id="WP_043256691.1">
    <property type="nucleotide sequence ID" value="NZ_JAVRER010000006.1"/>
</dbReference>
<comment type="subcellular location">
    <subcellularLocation>
        <location evidence="2">Cytoplasm</location>
    </subcellularLocation>
</comment>
<dbReference type="GO" id="GO:0006508">
    <property type="term" value="P:proteolysis"/>
    <property type="evidence" value="ECO:0007669"/>
    <property type="project" value="UniProtKB-UniRule"/>
</dbReference>
<evidence type="ECO:0000256" key="1">
    <source>
        <dbReference type="ARBA" id="ARBA00007039"/>
    </source>
</evidence>
<comment type="subunit">
    <text evidence="2">Fourteen ClpP subunits assemble into 2 heptameric rings which stack back to back to give a disk-like structure with a central cavity, resembling the structure of eukaryotic proteasomes.</text>
</comment>
<dbReference type="Pfam" id="PF00574">
    <property type="entry name" value="CLP_protease"/>
    <property type="match status" value="1"/>
</dbReference>
<evidence type="ECO:0000256" key="3">
    <source>
        <dbReference type="RuleBase" id="RU003567"/>
    </source>
</evidence>
<dbReference type="EC" id="3.4.21.92" evidence="2"/>
<dbReference type="InterPro" id="IPR001907">
    <property type="entry name" value="ClpP"/>
</dbReference>
<gene>
    <name evidence="2" type="primary">clpP</name>
    <name evidence="4" type="ORF">RM574_05780</name>
</gene>
<comment type="catalytic activity">
    <reaction evidence="2">
        <text>Hydrolysis of proteins to small peptides in the presence of ATP and magnesium. alpha-casein is the usual test substrate. In the absence of ATP, only oligopeptides shorter than five residues are hydrolyzed (such as succinyl-Leu-Tyr-|-NHMec, and Leu-Tyr-Leu-|-Tyr-Trp, in which cleavage of the -Tyr-|-Leu- and -Tyr-|-Trp bonds also occurs).</text>
        <dbReference type="EC" id="3.4.21.92"/>
    </reaction>
</comment>
<comment type="caution">
    <text evidence="4">The sequence shown here is derived from an EMBL/GenBank/DDBJ whole genome shotgun (WGS) entry which is preliminary data.</text>
</comment>
<sequence length="212" mass="23060">MQPTDRSPLARHVLPEFTERTSYGTRTLDPYSRLLEGRIVFLGTPLDDTAAADLAVQLMHLEYADPDQDISLYLNCPGGEFTALTAVYDTMRHLSCDVATYCLGQAVSVGAVLLAGGAPGKRAALPGARIVLRQPELPEGMRGQPSDLAVWAEELARERRTTERLLAAGTGRTEEEVRGDMERDLVLTAEEAVTYGIVDALADRRAPHSGPR</sequence>
<keyword evidence="2" id="KW-0720">Serine protease</keyword>
<keyword evidence="2" id="KW-0963">Cytoplasm</keyword>
<evidence type="ECO:0000313" key="4">
    <source>
        <dbReference type="EMBL" id="MDT0414996.1"/>
    </source>
</evidence>
<reference evidence="5" key="1">
    <citation type="submission" date="2023-07" db="EMBL/GenBank/DDBJ databases">
        <title>30 novel species of actinomycetes from the DSMZ collection.</title>
        <authorList>
            <person name="Nouioui I."/>
        </authorList>
    </citation>
    <scope>NUCLEOTIDE SEQUENCE [LARGE SCALE GENOMIC DNA]</scope>
    <source>
        <strain evidence="5">DSM 41982</strain>
    </source>
</reference>
<name>A0ABD5E0P8_9ACTN</name>
<dbReference type="GO" id="GO:0005737">
    <property type="term" value="C:cytoplasm"/>
    <property type="evidence" value="ECO:0007669"/>
    <property type="project" value="UniProtKB-SubCell"/>
</dbReference>
<feature type="active site" description="Nucleophile" evidence="2">
    <location>
        <position position="108"/>
    </location>
</feature>
<proteinExistence type="inferred from homology"/>
<dbReference type="Gene3D" id="3.90.226.10">
    <property type="entry name" value="2-enoyl-CoA Hydratase, Chain A, domain 1"/>
    <property type="match status" value="1"/>
</dbReference>
<dbReference type="PANTHER" id="PTHR10381:SF26">
    <property type="entry name" value="ATP-DEPENDENT CLP PROTEASE PROTEOLYTIC SUBUNIT-LIKE-RELATED"/>
    <property type="match status" value="1"/>
</dbReference>
<dbReference type="SUPFAM" id="SSF52096">
    <property type="entry name" value="ClpP/crotonase"/>
    <property type="match status" value="1"/>
</dbReference>
<evidence type="ECO:0000313" key="5">
    <source>
        <dbReference type="Proteomes" id="UP001183607"/>
    </source>
</evidence>
<dbReference type="GO" id="GO:0004252">
    <property type="term" value="F:serine-type endopeptidase activity"/>
    <property type="evidence" value="ECO:0007669"/>
    <property type="project" value="UniProtKB-UniRule"/>
</dbReference>
<accession>A0ABD5E0P8</accession>
<dbReference type="CDD" id="cd07017">
    <property type="entry name" value="S14_ClpP_2"/>
    <property type="match status" value="1"/>
</dbReference>
<evidence type="ECO:0000256" key="2">
    <source>
        <dbReference type="HAMAP-Rule" id="MF_00444"/>
    </source>
</evidence>
<dbReference type="HAMAP" id="MF_00444">
    <property type="entry name" value="ClpP"/>
    <property type="match status" value="1"/>
</dbReference>